<dbReference type="Proteomes" id="UP001208567">
    <property type="component" value="Unassembled WGS sequence"/>
</dbReference>
<name>A0ABQ5N7H9_9CLOT</name>
<evidence type="ECO:0000313" key="3">
    <source>
        <dbReference type="Proteomes" id="UP001208567"/>
    </source>
</evidence>
<gene>
    <name evidence="2" type="ORF">bsdE14_24100</name>
</gene>
<dbReference type="RefSeq" id="WP_264850278.1">
    <property type="nucleotide sequence ID" value="NZ_BRXR01000001.1"/>
</dbReference>
<evidence type="ECO:0000313" key="2">
    <source>
        <dbReference type="EMBL" id="GLC31000.1"/>
    </source>
</evidence>
<accession>A0ABQ5N7H9</accession>
<sequence>MTHKKKLFFLSFLLLIGVIFSGCAKIDQAKVKLGLKNNDFEYIKQGKIQKIVIQNTRDPGFRFVVSDKKAISDLYDILSGAKEVKAKTSLEPDYVFEMQEGPNKVYKFNYVTGLGKSDGGNFYSDGKIYQVSKQLDSDIISSLWTIRKPKEFQKIYYGMILDEVEKYSKGDGKGKSIGINIYDDTDVAKFVFSQDLENLKYDLKDKAPNAEIKQVIKDKNTKEKEYDIDMNIKTQGYKTFLYKAEITFYNRKDKTEKKHYIKVSDDEKIGNWQTQVFDKKPDGF</sequence>
<reference evidence="2 3" key="1">
    <citation type="journal article" date="2024" name="Int. J. Syst. Evol. Microbiol.">
        <title>Clostridium omnivorum sp. nov., isolated from anoxic soil under the treatment of reductive soil disinfestation.</title>
        <authorList>
            <person name="Ueki A."/>
            <person name="Tonouchi A."/>
            <person name="Kaku N."/>
            <person name="Honma S."/>
            <person name="Ueki K."/>
        </authorList>
    </citation>
    <scope>NUCLEOTIDE SEQUENCE [LARGE SCALE GENOMIC DNA]</scope>
    <source>
        <strain evidence="2 3">E14</strain>
    </source>
</reference>
<comment type="caution">
    <text evidence="2">The sequence shown here is derived from an EMBL/GenBank/DDBJ whole genome shotgun (WGS) entry which is preliminary data.</text>
</comment>
<dbReference type="EMBL" id="BRXR01000001">
    <property type="protein sequence ID" value="GLC31000.1"/>
    <property type="molecule type" value="Genomic_DNA"/>
</dbReference>
<evidence type="ECO:0000259" key="1">
    <source>
        <dbReference type="Pfam" id="PF26353"/>
    </source>
</evidence>
<protein>
    <submittedName>
        <fullName evidence="2">Lipoprotein</fullName>
    </submittedName>
</protein>
<dbReference type="InterPro" id="IPR058780">
    <property type="entry name" value="YhfM-like_dom"/>
</dbReference>
<organism evidence="2 3">
    <name type="scientific">Clostridium omnivorum</name>
    <dbReference type="NCBI Taxonomy" id="1604902"/>
    <lineage>
        <taxon>Bacteria</taxon>
        <taxon>Bacillati</taxon>
        <taxon>Bacillota</taxon>
        <taxon>Clostridia</taxon>
        <taxon>Eubacteriales</taxon>
        <taxon>Clostridiaceae</taxon>
        <taxon>Clostridium</taxon>
    </lineage>
</organism>
<feature type="domain" description="YhfM-like" evidence="1">
    <location>
        <begin position="45"/>
        <end position="149"/>
    </location>
</feature>
<keyword evidence="3" id="KW-1185">Reference proteome</keyword>
<keyword evidence="2" id="KW-0449">Lipoprotein</keyword>
<dbReference type="PROSITE" id="PS51257">
    <property type="entry name" value="PROKAR_LIPOPROTEIN"/>
    <property type="match status" value="1"/>
</dbReference>
<proteinExistence type="predicted"/>
<dbReference type="Pfam" id="PF26353">
    <property type="entry name" value="YhfM"/>
    <property type="match status" value="1"/>
</dbReference>